<evidence type="ECO:0000313" key="10">
    <source>
        <dbReference type="Proteomes" id="UP001204833"/>
    </source>
</evidence>
<evidence type="ECO:0000256" key="1">
    <source>
        <dbReference type="ARBA" id="ARBA00004123"/>
    </source>
</evidence>
<organism evidence="9 10">
    <name type="scientific">Candida theae</name>
    <dbReference type="NCBI Taxonomy" id="1198502"/>
    <lineage>
        <taxon>Eukaryota</taxon>
        <taxon>Fungi</taxon>
        <taxon>Dikarya</taxon>
        <taxon>Ascomycota</taxon>
        <taxon>Saccharomycotina</taxon>
        <taxon>Pichiomycetes</taxon>
        <taxon>Debaryomycetaceae</taxon>
        <taxon>Candida/Lodderomyces clade</taxon>
        <taxon>Candida</taxon>
    </lineage>
</organism>
<feature type="region of interest" description="Disordered" evidence="7">
    <location>
        <begin position="357"/>
        <end position="387"/>
    </location>
</feature>
<dbReference type="AlphaFoldDB" id="A0AAD5BET7"/>
<dbReference type="EMBL" id="JAIHNG010000120">
    <property type="protein sequence ID" value="KAI5957781.1"/>
    <property type="molecule type" value="Genomic_DNA"/>
</dbReference>
<evidence type="ECO:0000256" key="5">
    <source>
        <dbReference type="ARBA" id="ARBA00023242"/>
    </source>
</evidence>
<dbReference type="Pfam" id="PF12171">
    <property type="entry name" value="zf-C2H2_jaz"/>
    <property type="match status" value="1"/>
</dbReference>
<dbReference type="SUPFAM" id="SSF57667">
    <property type="entry name" value="beta-beta-alpha zinc fingers"/>
    <property type="match status" value="1"/>
</dbReference>
<evidence type="ECO:0000256" key="6">
    <source>
        <dbReference type="SAM" id="Coils"/>
    </source>
</evidence>
<dbReference type="GO" id="GO:0005681">
    <property type="term" value="C:spliceosomal complex"/>
    <property type="evidence" value="ECO:0007669"/>
    <property type="project" value="InterPro"/>
</dbReference>
<dbReference type="PANTHER" id="PTHR12786">
    <property type="entry name" value="SPLICING FACTOR SF3A-RELATED"/>
    <property type="match status" value="1"/>
</dbReference>
<reference evidence="9 10" key="1">
    <citation type="journal article" date="2022" name="DNA Res.">
        <title>Genome analysis of five recently described species of the CUG-Ser clade uncovers Candida theae as a new hybrid lineage with pathogenic potential in the Candida parapsilosis species complex.</title>
        <authorList>
            <person name="Mixao V."/>
            <person name="Del Olmo V."/>
            <person name="Hegedusova E."/>
            <person name="Saus E."/>
            <person name="Pryszcz L."/>
            <person name="Cillingova A."/>
            <person name="Nosek J."/>
            <person name="Gabaldon T."/>
        </authorList>
    </citation>
    <scope>NUCLEOTIDE SEQUENCE [LARGE SCALE GENOMIC DNA]</scope>
    <source>
        <strain evidence="9 10">CBS 12239</strain>
    </source>
</reference>
<evidence type="ECO:0000313" key="9">
    <source>
        <dbReference type="EMBL" id="KAI5957781.1"/>
    </source>
</evidence>
<dbReference type="InterPro" id="IPR051421">
    <property type="entry name" value="RNA_Proc_DNA_Dmg_Regulator"/>
</dbReference>
<dbReference type="Proteomes" id="UP001204833">
    <property type="component" value="Unassembled WGS sequence"/>
</dbReference>
<comment type="caution">
    <text evidence="9">The sequence shown here is derived from an EMBL/GenBank/DDBJ whole genome shotgun (WGS) entry which is preliminary data.</text>
</comment>
<evidence type="ECO:0000256" key="4">
    <source>
        <dbReference type="ARBA" id="ARBA00022833"/>
    </source>
</evidence>
<dbReference type="PROSITE" id="PS00028">
    <property type="entry name" value="ZINC_FINGER_C2H2_1"/>
    <property type="match status" value="1"/>
</dbReference>
<dbReference type="PANTHER" id="PTHR12786:SF2">
    <property type="entry name" value="SPLICING FACTOR 3A SUBUNIT 3"/>
    <property type="match status" value="1"/>
</dbReference>
<dbReference type="Pfam" id="PF11931">
    <property type="entry name" value="SF3a60_Prp9_C"/>
    <property type="match status" value="1"/>
</dbReference>
<keyword evidence="6" id="KW-0175">Coiled coil</keyword>
<keyword evidence="10" id="KW-1185">Reference proteome</keyword>
<keyword evidence="5" id="KW-0539">Nucleus</keyword>
<protein>
    <submittedName>
        <fullName evidence="9">Sap61</fullName>
    </submittedName>
</protein>
<dbReference type="SMART" id="SM00451">
    <property type="entry name" value="ZnF_U1"/>
    <property type="match status" value="2"/>
</dbReference>
<evidence type="ECO:0000259" key="8">
    <source>
        <dbReference type="PROSITE" id="PS00028"/>
    </source>
</evidence>
<feature type="domain" description="C2H2-type" evidence="8">
    <location>
        <begin position="270"/>
        <end position="292"/>
    </location>
</feature>
<dbReference type="GO" id="GO:0000398">
    <property type="term" value="P:mRNA splicing, via spliceosome"/>
    <property type="evidence" value="ECO:0007669"/>
    <property type="project" value="InterPro"/>
</dbReference>
<dbReference type="GeneID" id="76151107"/>
<comment type="subcellular location">
    <subcellularLocation>
        <location evidence="1">Nucleus</location>
    </subcellularLocation>
</comment>
<dbReference type="InterPro" id="IPR013087">
    <property type="entry name" value="Znf_C2H2_type"/>
</dbReference>
<keyword evidence="2" id="KW-0479">Metal-binding</keyword>
<dbReference type="GO" id="GO:0003723">
    <property type="term" value="F:RNA binding"/>
    <property type="evidence" value="ECO:0007669"/>
    <property type="project" value="InterPro"/>
</dbReference>
<name>A0AAD5BET7_9ASCO</name>
<evidence type="ECO:0000256" key="7">
    <source>
        <dbReference type="SAM" id="MobiDB-lite"/>
    </source>
</evidence>
<dbReference type="InterPro" id="IPR036236">
    <property type="entry name" value="Znf_C2H2_sf"/>
</dbReference>
<dbReference type="RefSeq" id="XP_051608484.1">
    <property type="nucleotide sequence ID" value="XM_051752427.1"/>
</dbReference>
<dbReference type="SMART" id="SM00355">
    <property type="entry name" value="ZnF_C2H2"/>
    <property type="match status" value="2"/>
</dbReference>
<dbReference type="Pfam" id="PF16958">
    <property type="entry name" value="PRP9_N"/>
    <property type="match status" value="1"/>
</dbReference>
<gene>
    <name evidence="9" type="ORF">KGF57_003048</name>
</gene>
<dbReference type="InterPro" id="IPR024598">
    <property type="entry name" value="SF3a60/Prp9_C"/>
</dbReference>
<evidence type="ECO:0000256" key="3">
    <source>
        <dbReference type="ARBA" id="ARBA00022771"/>
    </source>
</evidence>
<dbReference type="GO" id="GO:0008270">
    <property type="term" value="F:zinc ion binding"/>
    <property type="evidence" value="ECO:0007669"/>
    <property type="project" value="UniProtKB-KW"/>
</dbReference>
<evidence type="ECO:0000256" key="2">
    <source>
        <dbReference type="ARBA" id="ARBA00022723"/>
    </source>
</evidence>
<dbReference type="Gene3D" id="3.30.160.60">
    <property type="entry name" value="Classic Zinc Finger"/>
    <property type="match status" value="1"/>
</dbReference>
<feature type="coiled-coil region" evidence="6">
    <location>
        <begin position="457"/>
        <end position="484"/>
    </location>
</feature>
<sequence>MSSTLESQRLALENLDAIEDALTQRFLRNPNLLPKSLRRKYDNIPPLGKNRAYTKRLFRLQQHELRHLSQEYDSKLKQVLSSVQNDAAAIHQELQSIEEDGTFEKFEQLIAPLLKDTNEGPVVRGVQQQYALFGSADPKTVKVKLKKRKGQEVVMAKRSDLLSNAASHIQNIELDDVLDLKQFHQFYNENFTSSEIPYVQYLYSFNKFPYEKSNKEVYRSYLKSLYNYLKQKYIVLYPLSDIVTILKEVESTVENKASQNQNGLGSELYCAVCDKHFATTTVYKAHLESKKHLKKVKKVGETFQNEENKPNAWYERSIQILATHLDEAIHQTEKYLVSSERARFNEEQDQIDIENEYTEIENSGDSDSNGESSSDSENDDDLFKNLPLGSDGTPIPYWLYKLQGLHKTYRCEICGNVGYKGKQAFERHFNSAKHQKGLQLLGIAEDQYQLFKNISSIDEAQNLMDRLKKEARLKQSELHDAIEVEDKQGNVMSYIDYLDLKKQGLK</sequence>
<keyword evidence="3" id="KW-0863">Zinc-finger</keyword>
<accession>A0AAD5BET7</accession>
<dbReference type="InterPro" id="IPR022755">
    <property type="entry name" value="Znf_C2H2_jaz"/>
</dbReference>
<proteinExistence type="predicted"/>
<keyword evidence="4" id="KW-0862">Zinc</keyword>
<dbReference type="InterPro" id="IPR003604">
    <property type="entry name" value="Matrin/U1-like-C_Znf_C2H2"/>
</dbReference>
<dbReference type="InterPro" id="IPR031590">
    <property type="entry name" value="PRP9_N"/>
</dbReference>